<dbReference type="InterPro" id="IPR020811">
    <property type="entry name" value="Enolase_N"/>
</dbReference>
<dbReference type="PANTHER" id="PTHR11902:SF1">
    <property type="entry name" value="ENOLASE"/>
    <property type="match status" value="1"/>
</dbReference>
<evidence type="ECO:0000259" key="8">
    <source>
        <dbReference type="SMART" id="SM01192"/>
    </source>
</evidence>
<dbReference type="InterPro" id="IPR020809">
    <property type="entry name" value="Enolase_CS"/>
</dbReference>
<evidence type="ECO:0000256" key="3">
    <source>
        <dbReference type="ARBA" id="ARBA00009604"/>
    </source>
</evidence>
<sequence length="408" mass="45448">MSSKIKNLKAKEILDSKGEPTVEVKLTTESGVFTASVPSGISKGKYEAVELRDGGTRHQGKGVLAAVRNVNQIIAPKLIDRDATKQEEIDRLMIEMDGTENKSKLGANAILAVSIAICRAGAEERPLWKWISELSRREPALPSPFILCIEGGLHGSGALDIQEFMIVTRAGSFGDKFRVVTKIHHTLRRILEKNYGELGTKTGIEGAFIPPLKKTEEALDLITEAISETGHENKVKFVLDVASSSFFRNEKYSFEGKTLNREELSRFYVKLYQKYPILAIEDPFAEDDWEGWKMFMSNIKNQLLVIGDDLTVTNQERFKKAEQEQCVNAVIIKPNQIGTVTETISAINLAKKFNWKTVISHRGGDTPDSFIADLAVGSGADFIKSGAPTKKERMAKYNRLLKIEEELK</sequence>
<evidence type="ECO:0000256" key="7">
    <source>
        <dbReference type="ARBA" id="ARBA00023239"/>
    </source>
</evidence>
<feature type="domain" description="Enolase C-terminal TIM barrel" evidence="8">
    <location>
        <begin position="138"/>
        <end position="408"/>
    </location>
</feature>
<evidence type="ECO:0000256" key="1">
    <source>
        <dbReference type="ARBA" id="ARBA00001946"/>
    </source>
</evidence>
<evidence type="ECO:0000256" key="4">
    <source>
        <dbReference type="ARBA" id="ARBA00012058"/>
    </source>
</evidence>
<accession>A0A0F9XMZ1</accession>
<name>A0A0F9XMZ1_9ZZZZ</name>
<dbReference type="CDD" id="cd03313">
    <property type="entry name" value="enolase"/>
    <property type="match status" value="1"/>
</dbReference>
<keyword evidence="6" id="KW-0324">Glycolysis</keyword>
<dbReference type="Pfam" id="PF03952">
    <property type="entry name" value="Enolase_N"/>
    <property type="match status" value="1"/>
</dbReference>
<dbReference type="Gene3D" id="3.30.390.10">
    <property type="entry name" value="Enolase-like, N-terminal domain"/>
    <property type="match status" value="1"/>
</dbReference>
<gene>
    <name evidence="10" type="ORF">LCGC14_0197270</name>
</gene>
<keyword evidence="7" id="KW-0456">Lyase</keyword>
<dbReference type="PIRSF" id="PIRSF001400">
    <property type="entry name" value="Enolase"/>
    <property type="match status" value="1"/>
</dbReference>
<dbReference type="GO" id="GO:0000015">
    <property type="term" value="C:phosphopyruvate hydratase complex"/>
    <property type="evidence" value="ECO:0007669"/>
    <property type="project" value="InterPro"/>
</dbReference>
<dbReference type="UniPathway" id="UPA00109">
    <property type="reaction ID" value="UER00187"/>
</dbReference>
<evidence type="ECO:0000256" key="2">
    <source>
        <dbReference type="ARBA" id="ARBA00005031"/>
    </source>
</evidence>
<dbReference type="AlphaFoldDB" id="A0A0F9XMZ1"/>
<dbReference type="HAMAP" id="MF_00318">
    <property type="entry name" value="Enolase"/>
    <property type="match status" value="1"/>
</dbReference>
<comment type="pathway">
    <text evidence="2">Carbohydrate degradation; glycolysis; pyruvate from D-glyceraldehyde 3-phosphate: step 4/5.</text>
</comment>
<dbReference type="InterPro" id="IPR036849">
    <property type="entry name" value="Enolase-like_C_sf"/>
</dbReference>
<dbReference type="SMART" id="SM01192">
    <property type="entry name" value="Enolase_C"/>
    <property type="match status" value="1"/>
</dbReference>
<comment type="caution">
    <text evidence="10">The sequence shown here is derived from an EMBL/GenBank/DDBJ whole genome shotgun (WGS) entry which is preliminary data.</text>
</comment>
<dbReference type="SFLD" id="SFLDG00178">
    <property type="entry name" value="enolase"/>
    <property type="match status" value="1"/>
</dbReference>
<dbReference type="SFLD" id="SFLDF00002">
    <property type="entry name" value="enolase"/>
    <property type="match status" value="1"/>
</dbReference>
<comment type="cofactor">
    <cofactor evidence="1">
        <name>Mg(2+)</name>
        <dbReference type="ChEBI" id="CHEBI:18420"/>
    </cofactor>
</comment>
<dbReference type="PRINTS" id="PR00148">
    <property type="entry name" value="ENOLASE"/>
</dbReference>
<dbReference type="PROSITE" id="PS00164">
    <property type="entry name" value="ENOLASE"/>
    <property type="match status" value="1"/>
</dbReference>
<dbReference type="Pfam" id="PF00113">
    <property type="entry name" value="Enolase_C"/>
    <property type="match status" value="1"/>
</dbReference>
<dbReference type="SUPFAM" id="SSF51604">
    <property type="entry name" value="Enolase C-terminal domain-like"/>
    <property type="match status" value="1"/>
</dbReference>
<dbReference type="Gene3D" id="3.20.20.120">
    <property type="entry name" value="Enolase-like C-terminal domain"/>
    <property type="match status" value="1"/>
</dbReference>
<dbReference type="GO" id="GO:0000287">
    <property type="term" value="F:magnesium ion binding"/>
    <property type="evidence" value="ECO:0007669"/>
    <property type="project" value="InterPro"/>
</dbReference>
<evidence type="ECO:0000313" key="10">
    <source>
        <dbReference type="EMBL" id="KKN93538.1"/>
    </source>
</evidence>
<feature type="domain" description="Enolase N-terminal" evidence="9">
    <location>
        <begin position="5"/>
        <end position="131"/>
    </location>
</feature>
<keyword evidence="5" id="KW-0460">Magnesium</keyword>
<dbReference type="FunFam" id="3.30.390.10:FF:000001">
    <property type="entry name" value="Enolase"/>
    <property type="match status" value="1"/>
</dbReference>
<evidence type="ECO:0000256" key="5">
    <source>
        <dbReference type="ARBA" id="ARBA00022842"/>
    </source>
</evidence>
<dbReference type="SMART" id="SM01193">
    <property type="entry name" value="Enolase_N"/>
    <property type="match status" value="1"/>
</dbReference>
<dbReference type="EC" id="4.2.1.11" evidence="4"/>
<reference evidence="10" key="1">
    <citation type="journal article" date="2015" name="Nature">
        <title>Complex archaea that bridge the gap between prokaryotes and eukaryotes.</title>
        <authorList>
            <person name="Spang A."/>
            <person name="Saw J.H."/>
            <person name="Jorgensen S.L."/>
            <person name="Zaremba-Niedzwiedzka K."/>
            <person name="Martijn J."/>
            <person name="Lind A.E."/>
            <person name="van Eijk R."/>
            <person name="Schleper C."/>
            <person name="Guy L."/>
            <person name="Ettema T.J."/>
        </authorList>
    </citation>
    <scope>NUCLEOTIDE SEQUENCE</scope>
</reference>
<dbReference type="PANTHER" id="PTHR11902">
    <property type="entry name" value="ENOLASE"/>
    <property type="match status" value="1"/>
</dbReference>
<dbReference type="SFLD" id="SFLDS00001">
    <property type="entry name" value="Enolase"/>
    <property type="match status" value="1"/>
</dbReference>
<dbReference type="InterPro" id="IPR020810">
    <property type="entry name" value="Enolase_C"/>
</dbReference>
<evidence type="ECO:0000259" key="9">
    <source>
        <dbReference type="SMART" id="SM01193"/>
    </source>
</evidence>
<protein>
    <recommendedName>
        <fullName evidence="4">phosphopyruvate hydratase</fullName>
        <ecNumber evidence="4">4.2.1.11</ecNumber>
    </recommendedName>
</protein>
<comment type="similarity">
    <text evidence="3">Belongs to the enolase family.</text>
</comment>
<dbReference type="GO" id="GO:0004634">
    <property type="term" value="F:phosphopyruvate hydratase activity"/>
    <property type="evidence" value="ECO:0007669"/>
    <property type="project" value="UniProtKB-EC"/>
</dbReference>
<evidence type="ECO:0000256" key="6">
    <source>
        <dbReference type="ARBA" id="ARBA00023152"/>
    </source>
</evidence>
<organism evidence="10">
    <name type="scientific">marine sediment metagenome</name>
    <dbReference type="NCBI Taxonomy" id="412755"/>
    <lineage>
        <taxon>unclassified sequences</taxon>
        <taxon>metagenomes</taxon>
        <taxon>ecological metagenomes</taxon>
    </lineage>
</organism>
<proteinExistence type="inferred from homology"/>
<dbReference type="NCBIfam" id="TIGR01060">
    <property type="entry name" value="eno"/>
    <property type="match status" value="1"/>
</dbReference>
<dbReference type="InterPro" id="IPR029017">
    <property type="entry name" value="Enolase-like_N"/>
</dbReference>
<dbReference type="GO" id="GO:0006096">
    <property type="term" value="P:glycolytic process"/>
    <property type="evidence" value="ECO:0007669"/>
    <property type="project" value="UniProtKB-UniPathway"/>
</dbReference>
<dbReference type="EMBL" id="LAZR01000085">
    <property type="protein sequence ID" value="KKN93538.1"/>
    <property type="molecule type" value="Genomic_DNA"/>
</dbReference>
<dbReference type="SUPFAM" id="SSF54826">
    <property type="entry name" value="Enolase N-terminal domain-like"/>
    <property type="match status" value="1"/>
</dbReference>
<dbReference type="InterPro" id="IPR000941">
    <property type="entry name" value="Enolase"/>
</dbReference>